<evidence type="ECO:0000256" key="6">
    <source>
        <dbReference type="RuleBase" id="RU004914"/>
    </source>
</evidence>
<dbReference type="OMA" id="EIYPWTI"/>
<feature type="transmembrane region" description="Helical" evidence="6">
    <location>
        <begin position="399"/>
        <end position="423"/>
    </location>
</feature>
<keyword evidence="5 6" id="KW-0472">Membrane</keyword>
<comment type="similarity">
    <text evidence="2 6">Belongs to the multi antimicrobial extrusion (MATE) (TC 2.A.66.1) family.</text>
</comment>
<gene>
    <name evidence="7" type="ORF">MANES_09G134800</name>
</gene>
<evidence type="ECO:0000256" key="5">
    <source>
        <dbReference type="ARBA" id="ARBA00023136"/>
    </source>
</evidence>
<dbReference type="AlphaFoldDB" id="A0A2C9VC80"/>
<name>A0A2C9VC80_MANES</name>
<feature type="transmembrane region" description="Helical" evidence="6">
    <location>
        <begin position="176"/>
        <end position="197"/>
    </location>
</feature>
<dbReference type="GO" id="GO:0022857">
    <property type="term" value="F:transmembrane transporter activity"/>
    <property type="evidence" value="ECO:0000318"/>
    <property type="project" value="GO_Central"/>
</dbReference>
<dbReference type="GO" id="GO:0016020">
    <property type="term" value="C:membrane"/>
    <property type="evidence" value="ECO:0000318"/>
    <property type="project" value="GO_Central"/>
</dbReference>
<dbReference type="OrthoDB" id="2126698at2759"/>
<feature type="transmembrane region" description="Helical" evidence="6">
    <location>
        <begin position="252"/>
        <end position="277"/>
    </location>
</feature>
<dbReference type="GO" id="GO:0042910">
    <property type="term" value="F:xenobiotic transmembrane transporter activity"/>
    <property type="evidence" value="ECO:0007669"/>
    <property type="project" value="InterPro"/>
</dbReference>
<accession>A0A2C9VC80</accession>
<feature type="transmembrane region" description="Helical" evidence="6">
    <location>
        <begin position="283"/>
        <end position="310"/>
    </location>
</feature>
<feature type="transmembrane region" description="Helical" evidence="6">
    <location>
        <begin position="330"/>
        <end position="350"/>
    </location>
</feature>
<feature type="transmembrane region" description="Helical" evidence="6">
    <location>
        <begin position="429"/>
        <end position="450"/>
    </location>
</feature>
<organism evidence="7">
    <name type="scientific">Manihot esculenta</name>
    <name type="common">Cassava</name>
    <name type="synonym">Jatropha manihot</name>
    <dbReference type="NCBI Taxonomy" id="3983"/>
    <lineage>
        <taxon>Eukaryota</taxon>
        <taxon>Viridiplantae</taxon>
        <taxon>Streptophyta</taxon>
        <taxon>Embryophyta</taxon>
        <taxon>Tracheophyta</taxon>
        <taxon>Spermatophyta</taxon>
        <taxon>Magnoliopsida</taxon>
        <taxon>eudicotyledons</taxon>
        <taxon>Gunneridae</taxon>
        <taxon>Pentapetalae</taxon>
        <taxon>rosids</taxon>
        <taxon>fabids</taxon>
        <taxon>Malpighiales</taxon>
        <taxon>Euphorbiaceae</taxon>
        <taxon>Crotonoideae</taxon>
        <taxon>Manihoteae</taxon>
        <taxon>Manihot</taxon>
    </lineage>
</organism>
<evidence type="ECO:0000256" key="2">
    <source>
        <dbReference type="ARBA" id="ARBA00010199"/>
    </source>
</evidence>
<protein>
    <recommendedName>
        <fullName evidence="6">Protein DETOXIFICATION</fullName>
    </recommendedName>
    <alternativeName>
        <fullName evidence="6">Multidrug and toxic compound extrusion protein</fullName>
    </alternativeName>
</protein>
<feature type="transmembrane region" description="Helical" evidence="6">
    <location>
        <begin position="111"/>
        <end position="132"/>
    </location>
</feature>
<dbReference type="GO" id="GO:0015297">
    <property type="term" value="F:antiporter activity"/>
    <property type="evidence" value="ECO:0007669"/>
    <property type="project" value="InterPro"/>
</dbReference>
<dbReference type="NCBIfam" id="TIGR00797">
    <property type="entry name" value="matE"/>
    <property type="match status" value="1"/>
</dbReference>
<feature type="transmembrane region" description="Helical" evidence="6">
    <location>
        <begin position="144"/>
        <end position="164"/>
    </location>
</feature>
<evidence type="ECO:0000313" key="7">
    <source>
        <dbReference type="EMBL" id="OAY41858.1"/>
    </source>
</evidence>
<keyword evidence="3 6" id="KW-0812">Transmembrane</keyword>
<reference evidence="7" key="1">
    <citation type="submission" date="2016-02" db="EMBL/GenBank/DDBJ databases">
        <title>WGS assembly of Manihot esculenta.</title>
        <authorList>
            <person name="Bredeson J.V."/>
            <person name="Prochnik S.E."/>
            <person name="Lyons J.B."/>
            <person name="Schmutz J."/>
            <person name="Grimwood J."/>
            <person name="Vrebalov J."/>
            <person name="Bart R.S."/>
            <person name="Amuge T."/>
            <person name="Ferguson M.E."/>
            <person name="Green R."/>
            <person name="Putnam N."/>
            <person name="Stites J."/>
            <person name="Rounsley S."/>
            <person name="Rokhsar D.S."/>
        </authorList>
    </citation>
    <scope>NUCLEOTIDE SEQUENCE [LARGE SCALE GENOMIC DNA]</scope>
    <source>
        <tissue evidence="7">Leaf</tissue>
    </source>
</reference>
<feature type="transmembrane region" description="Helical" evidence="6">
    <location>
        <begin position="209"/>
        <end position="231"/>
    </location>
</feature>
<dbReference type="InterPro" id="IPR002528">
    <property type="entry name" value="MATE_fam"/>
</dbReference>
<evidence type="ECO:0000256" key="4">
    <source>
        <dbReference type="ARBA" id="ARBA00022989"/>
    </source>
</evidence>
<keyword evidence="4 6" id="KW-1133">Transmembrane helix</keyword>
<feature type="transmembrane region" description="Helical" evidence="6">
    <location>
        <begin position="370"/>
        <end position="392"/>
    </location>
</feature>
<sequence>MEEVEPSNSQEKDSNEELKKRVWEESKKIWRIAFPSMLTKITQFGMLVVTQGFIGHIGEVELAAFALVQIISVRFVQGIVLGMSSAMETLCGQAFGAKQYHMMGIYLQRSWIINFSTATVLLPVFIFSSQVLKLLGQEEDTARKAGIISLWFIPSIYSSILNFTMEKFLQAQLKNIVVGCLSATSFVLHLLLSWIFLVKLNLGIPGAMGAMIISNWLVVIGDLVYIFGGWCPNTWKGFTLAAFSDLVPLLKLSLSSGLMLCLQLWYTAVLVLLAGYMKNAKTAISAFSICLNITAWDAMLCLGFLAAASVRVSNELGKEDAKAAKFSVKLNLATSFCIGVFLWIMCLLFGQKIAYLFTSKTAVAEYVSSLSLPLAFSVLLNGVQPIFSGAAVGAGRQSLVAYVNLFCYYVVGVPVGVILGFAVHLQVKGIWIGLIVGAAMQTLTLAYITFRTDWDEQVKKATERLNIFLKPS</sequence>
<dbReference type="Pfam" id="PF01554">
    <property type="entry name" value="MatE"/>
    <property type="match status" value="2"/>
</dbReference>
<evidence type="ECO:0000256" key="1">
    <source>
        <dbReference type="ARBA" id="ARBA00004141"/>
    </source>
</evidence>
<dbReference type="GO" id="GO:1990961">
    <property type="term" value="P:xenobiotic detoxification by transmembrane export across the plasma membrane"/>
    <property type="evidence" value="ECO:0007669"/>
    <property type="project" value="InterPro"/>
</dbReference>
<comment type="subcellular location">
    <subcellularLocation>
        <location evidence="1">Membrane</location>
        <topology evidence="1">Multi-pass membrane protein</topology>
    </subcellularLocation>
</comment>
<proteinExistence type="inferred from homology"/>
<dbReference type="InterPro" id="IPR045069">
    <property type="entry name" value="MATE_euk"/>
</dbReference>
<dbReference type="PANTHER" id="PTHR11206">
    <property type="entry name" value="MULTIDRUG RESISTANCE PROTEIN"/>
    <property type="match status" value="1"/>
</dbReference>
<dbReference type="EMBL" id="CM004395">
    <property type="protein sequence ID" value="OAY41858.1"/>
    <property type="molecule type" value="Genomic_DNA"/>
</dbReference>
<dbReference type="CDD" id="cd13132">
    <property type="entry name" value="MATE_eukaryotic"/>
    <property type="match status" value="1"/>
</dbReference>
<evidence type="ECO:0000256" key="3">
    <source>
        <dbReference type="ARBA" id="ARBA00022692"/>
    </source>
</evidence>